<evidence type="ECO:0000259" key="4">
    <source>
        <dbReference type="Pfam" id="PF01676"/>
    </source>
</evidence>
<comment type="caution">
    <text evidence="5">The sequence shown here is derived from an EMBL/GenBank/DDBJ whole genome shotgun (WGS) entry which is preliminary data.</text>
</comment>
<organism evidence="5 6">
    <name type="scientific">Gracilimonas halophila</name>
    <dbReference type="NCBI Taxonomy" id="1834464"/>
    <lineage>
        <taxon>Bacteria</taxon>
        <taxon>Pseudomonadati</taxon>
        <taxon>Balneolota</taxon>
        <taxon>Balneolia</taxon>
        <taxon>Balneolales</taxon>
        <taxon>Balneolaceae</taxon>
        <taxon>Gracilimonas</taxon>
    </lineage>
</organism>
<reference evidence="6" key="1">
    <citation type="journal article" date="2019" name="Int. J. Syst. Evol. Microbiol.">
        <title>The Global Catalogue of Microorganisms (GCM) 10K type strain sequencing project: providing services to taxonomists for standard genome sequencing and annotation.</title>
        <authorList>
            <consortium name="The Broad Institute Genomics Platform"/>
            <consortium name="The Broad Institute Genome Sequencing Center for Infectious Disease"/>
            <person name="Wu L."/>
            <person name="Ma J."/>
        </authorList>
    </citation>
    <scope>NUCLEOTIDE SEQUENCE [LARGE SCALE GENOMIC DNA]</scope>
    <source>
        <strain evidence="6">KCTC 52042</strain>
    </source>
</reference>
<dbReference type="InterPro" id="IPR017850">
    <property type="entry name" value="Alkaline_phosphatase_core_sf"/>
</dbReference>
<dbReference type="EMBL" id="JBHULI010000002">
    <property type="protein sequence ID" value="MFD2531180.1"/>
    <property type="molecule type" value="Genomic_DNA"/>
</dbReference>
<keyword evidence="2" id="KW-0479">Metal-binding</keyword>
<feature type="domain" description="Metalloenzyme" evidence="4">
    <location>
        <begin position="180"/>
        <end position="283"/>
    </location>
</feature>
<dbReference type="Proteomes" id="UP001597460">
    <property type="component" value="Unassembled WGS sequence"/>
</dbReference>
<keyword evidence="3" id="KW-0464">Manganese</keyword>
<comment type="similarity">
    <text evidence="1">Belongs to the phosphopentomutase family.</text>
</comment>
<keyword evidence="6" id="KW-1185">Reference proteome</keyword>
<gene>
    <name evidence="5" type="ORF">ACFSVN_01835</name>
</gene>
<proteinExistence type="inferred from homology"/>
<evidence type="ECO:0000313" key="6">
    <source>
        <dbReference type="Proteomes" id="UP001597460"/>
    </source>
</evidence>
<dbReference type="PANTHER" id="PTHR21110">
    <property type="entry name" value="PHOSPHOPENTOMUTASE"/>
    <property type="match status" value="1"/>
</dbReference>
<name>A0ABW5JFJ2_9BACT</name>
<dbReference type="InterPro" id="IPR010045">
    <property type="entry name" value="DeoB"/>
</dbReference>
<dbReference type="SUPFAM" id="SSF53649">
    <property type="entry name" value="Alkaline phosphatase-like"/>
    <property type="match status" value="1"/>
</dbReference>
<evidence type="ECO:0000256" key="3">
    <source>
        <dbReference type="ARBA" id="ARBA00023211"/>
    </source>
</evidence>
<dbReference type="Gene3D" id="3.40.720.10">
    <property type="entry name" value="Alkaline Phosphatase, subunit A"/>
    <property type="match status" value="1"/>
</dbReference>
<sequence length="295" mass="33069">MSVIFIFIDGVGLGKAGPENPFSENRYESFEILTDGFFNFDSRPVIEKGRLFKPIDANLGVKGLPQSGTGQTALFTGRNAAREIGKHFGPFPHSGIKPFLKKESVFHAVKEAGKKPYFMNAYPPIFFEHAKKRNRWSCTTLMTKSAGLKLNSTEDVLNESALTAEIVQNAWREKLGIDIPKISPTDAAQRLLNVVPDYDLVLYEYYLTDKAGHKQKHEDAERVLKPLDEFLLHIIKNKRNSDTLVITSDHGNLEDLSTKTHTRNKVPLFVLGESVQVFENTESLTGVKDGIISFI</sequence>
<evidence type="ECO:0000256" key="2">
    <source>
        <dbReference type="ARBA" id="ARBA00022723"/>
    </source>
</evidence>
<protein>
    <recommendedName>
        <fullName evidence="4">Metalloenzyme domain-containing protein</fullName>
    </recommendedName>
</protein>
<dbReference type="RefSeq" id="WP_390297734.1">
    <property type="nucleotide sequence ID" value="NZ_JBHULI010000002.1"/>
</dbReference>
<dbReference type="PANTHER" id="PTHR21110:SF0">
    <property type="entry name" value="PHOSPHOPENTOMUTASE"/>
    <property type="match status" value="1"/>
</dbReference>
<evidence type="ECO:0000313" key="5">
    <source>
        <dbReference type="EMBL" id="MFD2531180.1"/>
    </source>
</evidence>
<dbReference type="InterPro" id="IPR006124">
    <property type="entry name" value="Metalloenzyme"/>
</dbReference>
<evidence type="ECO:0000256" key="1">
    <source>
        <dbReference type="ARBA" id="ARBA00010373"/>
    </source>
</evidence>
<dbReference type="Pfam" id="PF01676">
    <property type="entry name" value="Metalloenzyme"/>
    <property type="match status" value="1"/>
</dbReference>
<accession>A0ABW5JFJ2</accession>